<feature type="transmembrane region" description="Helical" evidence="7">
    <location>
        <begin position="32"/>
        <end position="52"/>
    </location>
</feature>
<feature type="coiled-coil region" evidence="8">
    <location>
        <begin position="286"/>
        <end position="313"/>
    </location>
</feature>
<feature type="transmembrane region" description="Helical" evidence="7">
    <location>
        <begin position="212"/>
        <end position="230"/>
    </location>
</feature>
<organism evidence="11 12">
    <name type="scientific">Skermanella stibiiresistens SB22</name>
    <dbReference type="NCBI Taxonomy" id="1385369"/>
    <lineage>
        <taxon>Bacteria</taxon>
        <taxon>Pseudomonadati</taxon>
        <taxon>Pseudomonadota</taxon>
        <taxon>Alphaproteobacteria</taxon>
        <taxon>Rhodospirillales</taxon>
        <taxon>Azospirillaceae</taxon>
        <taxon>Skermanella</taxon>
    </lineage>
</organism>
<accession>W9HBJ6</accession>
<evidence type="ECO:0000313" key="11">
    <source>
        <dbReference type="EMBL" id="EWY42082.1"/>
    </source>
</evidence>
<keyword evidence="3" id="KW-0597">Phosphoprotein</keyword>
<dbReference type="RefSeq" id="WP_051511513.1">
    <property type="nucleotide sequence ID" value="NZ_AVFL01000002.1"/>
</dbReference>
<dbReference type="CDD" id="cd00082">
    <property type="entry name" value="HisKA"/>
    <property type="match status" value="1"/>
</dbReference>
<dbReference type="AlphaFoldDB" id="W9HBJ6"/>
<evidence type="ECO:0000259" key="10">
    <source>
        <dbReference type="PROSITE" id="PS50924"/>
    </source>
</evidence>
<dbReference type="InterPro" id="IPR005330">
    <property type="entry name" value="MHYT_dom"/>
</dbReference>
<keyword evidence="5 11" id="KW-0418">Kinase</keyword>
<dbReference type="Gene3D" id="1.10.287.130">
    <property type="match status" value="1"/>
</dbReference>
<evidence type="ECO:0000256" key="6">
    <source>
        <dbReference type="ARBA" id="ARBA00023012"/>
    </source>
</evidence>
<feature type="transmembrane region" description="Helical" evidence="7">
    <location>
        <begin position="149"/>
        <end position="171"/>
    </location>
</feature>
<evidence type="ECO:0000256" key="5">
    <source>
        <dbReference type="ARBA" id="ARBA00022777"/>
    </source>
</evidence>
<evidence type="ECO:0000313" key="12">
    <source>
        <dbReference type="Proteomes" id="UP000019486"/>
    </source>
</evidence>
<feature type="transmembrane region" description="Helical" evidence="7">
    <location>
        <begin position="250"/>
        <end position="271"/>
    </location>
</feature>
<feature type="domain" description="Histidine kinase" evidence="9">
    <location>
        <begin position="327"/>
        <end position="547"/>
    </location>
</feature>
<name>W9HBJ6_9PROT</name>
<evidence type="ECO:0000256" key="3">
    <source>
        <dbReference type="ARBA" id="ARBA00022553"/>
    </source>
</evidence>
<dbReference type="Proteomes" id="UP000019486">
    <property type="component" value="Unassembled WGS sequence"/>
</dbReference>
<evidence type="ECO:0000256" key="1">
    <source>
        <dbReference type="ARBA" id="ARBA00000085"/>
    </source>
</evidence>
<evidence type="ECO:0000256" key="4">
    <source>
        <dbReference type="ARBA" id="ARBA00022679"/>
    </source>
</evidence>
<dbReference type="InterPro" id="IPR005467">
    <property type="entry name" value="His_kinase_dom"/>
</dbReference>
<dbReference type="InterPro" id="IPR004358">
    <property type="entry name" value="Sig_transdc_His_kin-like_C"/>
</dbReference>
<keyword evidence="8" id="KW-0175">Coiled coil</keyword>
<dbReference type="SMART" id="SM00387">
    <property type="entry name" value="HATPase_c"/>
    <property type="match status" value="1"/>
</dbReference>
<evidence type="ECO:0000256" key="8">
    <source>
        <dbReference type="SAM" id="Coils"/>
    </source>
</evidence>
<dbReference type="PROSITE" id="PS50109">
    <property type="entry name" value="HIS_KIN"/>
    <property type="match status" value="1"/>
</dbReference>
<keyword evidence="12" id="KW-1185">Reference proteome</keyword>
<proteinExistence type="predicted"/>
<dbReference type="PRINTS" id="PR00344">
    <property type="entry name" value="BCTRLSENSOR"/>
</dbReference>
<feature type="transmembrane region" description="Helical" evidence="7">
    <location>
        <begin position="177"/>
        <end position="200"/>
    </location>
</feature>
<gene>
    <name evidence="11" type="ORF">N825_19425</name>
</gene>
<keyword evidence="7" id="KW-0812">Transmembrane</keyword>
<dbReference type="InterPro" id="IPR050736">
    <property type="entry name" value="Sensor_HK_Regulatory"/>
</dbReference>
<dbReference type="PROSITE" id="PS50924">
    <property type="entry name" value="MHYT"/>
    <property type="match status" value="1"/>
</dbReference>
<keyword evidence="6" id="KW-0902">Two-component regulatory system</keyword>
<keyword evidence="7" id="KW-0472">Membrane</keyword>
<dbReference type="InterPro" id="IPR003594">
    <property type="entry name" value="HATPase_dom"/>
</dbReference>
<reference evidence="11 12" key="1">
    <citation type="submission" date="2013-08" db="EMBL/GenBank/DDBJ databases">
        <title>The genome sequence of Skermanella stibiiresistens.</title>
        <authorList>
            <person name="Zhu W."/>
            <person name="Wang G."/>
        </authorList>
    </citation>
    <scope>NUCLEOTIDE SEQUENCE [LARGE SCALE GENOMIC DNA]</scope>
    <source>
        <strain evidence="11 12">SB22</strain>
    </source>
</reference>
<comment type="caution">
    <text evidence="11">The sequence shown here is derived from an EMBL/GenBank/DDBJ whole genome shotgun (WGS) entry which is preliminary data.</text>
</comment>
<protein>
    <recommendedName>
        <fullName evidence="2">histidine kinase</fullName>
        <ecNumber evidence="2">2.7.13.3</ecNumber>
    </recommendedName>
</protein>
<dbReference type="OrthoDB" id="8477070at2"/>
<dbReference type="GO" id="GO:0016020">
    <property type="term" value="C:membrane"/>
    <property type="evidence" value="ECO:0007669"/>
    <property type="project" value="UniProtKB-UniRule"/>
</dbReference>
<sequence>MRLLASCDAMIATPQFSPLQPHSSFAMTHDPYLVALAALICLFSCYTALTLMGRARDGVGARSGHQTPRETVAGWSSRWGWCAAAATVAGCGTWATHFVAMLSWFPGVQVGYDVTLTILSITLAICGAGVGMSLAAWGVRRFGSRASALGGAITGGSMAGMHFVGMMAIYAPAHLTHAPSAVVISIALSVGLATVAFLLIRKRGLSRRISGTLVLMTSILGLHFTAMAGLTVHPDPTLALPAHVIAPRSLAVAVAAVTLMIVTFGFVGSILDQHLASRSRREARRLRGYIAELEATQRELRATTRDLSAALEAAAAASQAKSHFLAAMSHELRTPLNAVIGFADLMISEAYGPLGDERYREYTGIIRDSGSHLLSLINDVLDLSKLDANRLDLSEDVIDVRRMLAGAARMVSADAEKSNLTMTCELPGEDVFLRADTRRIRQIVLNLLSNAVKFTPAGGSIEVTAGPRGAGFEISVTDTGIGIAVEDIPIALERFGQIDSAFHRRYEGTGLGLPLAKRLMELHGGTLELASTFGTGTQVTCVFPASRVLSRGDALRLTGEVTAGV</sequence>
<feature type="domain" description="MHYT" evidence="10">
    <location>
        <begin position="29"/>
        <end position="233"/>
    </location>
</feature>
<evidence type="ECO:0000256" key="2">
    <source>
        <dbReference type="ARBA" id="ARBA00012438"/>
    </source>
</evidence>
<dbReference type="PANTHER" id="PTHR43711">
    <property type="entry name" value="TWO-COMPONENT HISTIDINE KINASE"/>
    <property type="match status" value="1"/>
</dbReference>
<feature type="transmembrane region" description="Helical" evidence="7">
    <location>
        <begin position="79"/>
        <end position="105"/>
    </location>
</feature>
<dbReference type="SUPFAM" id="SSF55874">
    <property type="entry name" value="ATPase domain of HSP90 chaperone/DNA topoisomerase II/histidine kinase"/>
    <property type="match status" value="1"/>
</dbReference>
<evidence type="ECO:0000256" key="7">
    <source>
        <dbReference type="PROSITE-ProRule" id="PRU00244"/>
    </source>
</evidence>
<dbReference type="PANTHER" id="PTHR43711:SF26">
    <property type="entry name" value="SENSOR HISTIDINE KINASE RCSC"/>
    <property type="match status" value="1"/>
</dbReference>
<dbReference type="Gene3D" id="3.30.565.10">
    <property type="entry name" value="Histidine kinase-like ATPase, C-terminal domain"/>
    <property type="match status" value="1"/>
</dbReference>
<evidence type="ECO:0000259" key="9">
    <source>
        <dbReference type="PROSITE" id="PS50109"/>
    </source>
</evidence>
<dbReference type="EC" id="2.7.13.3" evidence="2"/>
<dbReference type="InterPro" id="IPR003661">
    <property type="entry name" value="HisK_dim/P_dom"/>
</dbReference>
<comment type="catalytic activity">
    <reaction evidence="1">
        <text>ATP + protein L-histidine = ADP + protein N-phospho-L-histidine.</text>
        <dbReference type="EC" id="2.7.13.3"/>
    </reaction>
</comment>
<dbReference type="InterPro" id="IPR036890">
    <property type="entry name" value="HATPase_C_sf"/>
</dbReference>
<dbReference type="EMBL" id="AVFL01000002">
    <property type="protein sequence ID" value="EWY42082.1"/>
    <property type="molecule type" value="Genomic_DNA"/>
</dbReference>
<keyword evidence="4" id="KW-0808">Transferase</keyword>
<dbReference type="Pfam" id="PF03707">
    <property type="entry name" value="MHYT"/>
    <property type="match status" value="2"/>
</dbReference>
<dbReference type="InterPro" id="IPR036097">
    <property type="entry name" value="HisK_dim/P_sf"/>
</dbReference>
<dbReference type="Pfam" id="PF00512">
    <property type="entry name" value="HisKA"/>
    <property type="match status" value="1"/>
</dbReference>
<dbReference type="SUPFAM" id="SSF47384">
    <property type="entry name" value="Homodimeric domain of signal transducing histidine kinase"/>
    <property type="match status" value="1"/>
</dbReference>
<dbReference type="STRING" id="1385369.N825_19425"/>
<keyword evidence="7" id="KW-1133">Transmembrane helix</keyword>
<feature type="transmembrane region" description="Helical" evidence="7">
    <location>
        <begin position="117"/>
        <end position="137"/>
    </location>
</feature>
<dbReference type="GO" id="GO:0000155">
    <property type="term" value="F:phosphorelay sensor kinase activity"/>
    <property type="evidence" value="ECO:0007669"/>
    <property type="project" value="InterPro"/>
</dbReference>
<dbReference type="Pfam" id="PF02518">
    <property type="entry name" value="HATPase_c"/>
    <property type="match status" value="1"/>
</dbReference>
<dbReference type="SMART" id="SM00388">
    <property type="entry name" value="HisKA"/>
    <property type="match status" value="1"/>
</dbReference>
<dbReference type="FunFam" id="3.30.565.10:FF:000006">
    <property type="entry name" value="Sensor histidine kinase WalK"/>
    <property type="match status" value="1"/>
</dbReference>